<protein>
    <submittedName>
        <fullName evidence="1">Prenyltransferase</fullName>
    </submittedName>
</protein>
<keyword evidence="2" id="KW-1185">Reference proteome</keyword>
<comment type="caution">
    <text evidence="1">The sequence shown here is derived from an EMBL/GenBank/DDBJ whole genome shotgun (WGS) entry which is preliminary data.</text>
</comment>
<reference evidence="1 2" key="1">
    <citation type="submission" date="2020-07" db="EMBL/GenBank/DDBJ databases">
        <title>Characterization and genome sequencing of isolate MD1, a novel member within the family Lachnospiraceae.</title>
        <authorList>
            <person name="Rettenmaier R."/>
            <person name="Di Bello L."/>
            <person name="Zinser C."/>
            <person name="Scheitz K."/>
            <person name="Liebl W."/>
            <person name="Zverlov V."/>
        </authorList>
    </citation>
    <scope>NUCLEOTIDE SEQUENCE [LARGE SCALE GENOMIC DNA]</scope>
    <source>
        <strain evidence="1 2">MD1</strain>
    </source>
</reference>
<dbReference type="EMBL" id="JACEGA010000001">
    <property type="protein sequence ID" value="MBB2183843.1"/>
    <property type="molecule type" value="Genomic_DNA"/>
</dbReference>
<proteinExistence type="predicted"/>
<accession>A0A839K1Q3</accession>
<dbReference type="SUPFAM" id="SSF48239">
    <property type="entry name" value="Terpenoid cyclases/Protein prenyltransferases"/>
    <property type="match status" value="1"/>
</dbReference>
<dbReference type="RefSeq" id="WP_228353463.1">
    <property type="nucleotide sequence ID" value="NZ_JACEGA010000001.1"/>
</dbReference>
<keyword evidence="1" id="KW-0808">Transferase</keyword>
<dbReference type="GO" id="GO:0016740">
    <property type="term" value="F:transferase activity"/>
    <property type="evidence" value="ECO:0007669"/>
    <property type="project" value="UniProtKB-KW"/>
</dbReference>
<dbReference type="InterPro" id="IPR008930">
    <property type="entry name" value="Terpenoid_cyclase/PrenylTrfase"/>
</dbReference>
<organism evidence="1 2">
    <name type="scientific">Variimorphobacter saccharofermentans</name>
    <dbReference type="NCBI Taxonomy" id="2755051"/>
    <lineage>
        <taxon>Bacteria</taxon>
        <taxon>Bacillati</taxon>
        <taxon>Bacillota</taxon>
        <taxon>Clostridia</taxon>
        <taxon>Lachnospirales</taxon>
        <taxon>Lachnospiraceae</taxon>
        <taxon>Variimorphobacter</taxon>
    </lineage>
</organism>
<dbReference type="Proteomes" id="UP000574276">
    <property type="component" value="Unassembled WGS sequence"/>
</dbReference>
<evidence type="ECO:0000313" key="2">
    <source>
        <dbReference type="Proteomes" id="UP000574276"/>
    </source>
</evidence>
<dbReference type="AlphaFoldDB" id="A0A839K1Q3"/>
<sequence>MAIDKQNLEDMDTILSHRYDNGADLWATPDKRLLKGAPFSTFECALYLLELGMSSDDPLMKTIADLIFSTWKEDGRFKIYPTGGIYPCQTAIAAKVLCHMEYANDSRLKVTFQHFLDTQYNDGGWRCNKFFFGHGPETEYSNPHPTLNILDAFRFSDYLNNEPVLDHAVEFLLEHWVIRKPIGPCHYGIGTLFMQVEYPFRNYNLFEYVYVLSFYQRARNDRRFQEALEVLKAKAVDGKIIVERVVPKLAKLNFCKKGEPSALATRRYNEILDNLKM</sequence>
<gene>
    <name evidence="1" type="ORF">H0486_13270</name>
</gene>
<name>A0A839K1Q3_9FIRM</name>
<dbReference type="Gene3D" id="1.50.10.20">
    <property type="match status" value="1"/>
</dbReference>
<evidence type="ECO:0000313" key="1">
    <source>
        <dbReference type="EMBL" id="MBB2183843.1"/>
    </source>
</evidence>